<evidence type="ECO:0000313" key="4">
    <source>
        <dbReference type="Proteomes" id="UP001198163"/>
    </source>
</evidence>
<dbReference type="SUPFAM" id="SSF51735">
    <property type="entry name" value="NAD(P)-binding Rossmann-fold domains"/>
    <property type="match status" value="1"/>
</dbReference>
<comment type="caution">
    <text evidence="3">The sequence shown here is derived from an EMBL/GenBank/DDBJ whole genome shotgun (WGS) entry which is preliminary data.</text>
</comment>
<feature type="domain" description="NAD-dependent epimerase/dehydratase" evidence="2">
    <location>
        <begin position="4"/>
        <end position="246"/>
    </location>
</feature>
<organism evidence="3 4">
    <name type="scientific">Teretinema zuelzerae</name>
    <dbReference type="NCBI Taxonomy" id="156"/>
    <lineage>
        <taxon>Bacteria</taxon>
        <taxon>Pseudomonadati</taxon>
        <taxon>Spirochaetota</taxon>
        <taxon>Spirochaetia</taxon>
        <taxon>Spirochaetales</taxon>
        <taxon>Treponemataceae</taxon>
        <taxon>Teretinema</taxon>
    </lineage>
</organism>
<dbReference type="AlphaFoldDB" id="A0AAE3JI31"/>
<accession>A0AAE3JI31</accession>
<dbReference type="InterPro" id="IPR036291">
    <property type="entry name" value="NAD(P)-bd_dom_sf"/>
</dbReference>
<dbReference type="InterPro" id="IPR001509">
    <property type="entry name" value="Epimerase_deHydtase"/>
</dbReference>
<proteinExistence type="predicted"/>
<reference evidence="3" key="1">
    <citation type="submission" date="2021-08" db="EMBL/GenBank/DDBJ databases">
        <title>Comparative analyses of Brucepasteria parasyntrophica and Teretinema zuelzerae.</title>
        <authorList>
            <person name="Song Y."/>
            <person name="Brune A."/>
        </authorList>
    </citation>
    <scope>NUCLEOTIDE SEQUENCE</scope>
    <source>
        <strain evidence="3">DSM 1903</strain>
    </source>
</reference>
<dbReference type="PANTHER" id="PTHR43574">
    <property type="entry name" value="EPIMERASE-RELATED"/>
    <property type="match status" value="1"/>
</dbReference>
<protein>
    <submittedName>
        <fullName evidence="3">NAD-dependent epimerase</fullName>
    </submittedName>
</protein>
<dbReference type="EMBL" id="JAINWA010000003">
    <property type="protein sequence ID" value="MCD1654642.1"/>
    <property type="molecule type" value="Genomic_DNA"/>
</dbReference>
<dbReference type="RefSeq" id="WP_230755078.1">
    <property type="nucleotide sequence ID" value="NZ_JAINWA010000003.1"/>
</dbReference>
<dbReference type="Gene3D" id="3.40.50.720">
    <property type="entry name" value="NAD(P)-binding Rossmann-like Domain"/>
    <property type="match status" value="1"/>
</dbReference>
<dbReference type="PRINTS" id="PR01713">
    <property type="entry name" value="NUCEPIMERASE"/>
</dbReference>
<keyword evidence="1" id="KW-0520">NAD</keyword>
<keyword evidence="4" id="KW-1185">Reference proteome</keyword>
<dbReference type="Pfam" id="PF01370">
    <property type="entry name" value="Epimerase"/>
    <property type="match status" value="1"/>
</dbReference>
<dbReference type="Proteomes" id="UP001198163">
    <property type="component" value="Unassembled WGS sequence"/>
</dbReference>
<evidence type="ECO:0000259" key="2">
    <source>
        <dbReference type="Pfam" id="PF01370"/>
    </source>
</evidence>
<evidence type="ECO:0000256" key="1">
    <source>
        <dbReference type="ARBA" id="ARBA00023027"/>
    </source>
</evidence>
<gene>
    <name evidence="3" type="ORF">K7J14_07980</name>
</gene>
<dbReference type="CDD" id="cd05253">
    <property type="entry name" value="UDP_GE_SDE_e"/>
    <property type="match status" value="1"/>
</dbReference>
<evidence type="ECO:0000313" key="3">
    <source>
        <dbReference type="EMBL" id="MCD1654642.1"/>
    </source>
</evidence>
<name>A0AAE3JI31_9SPIR</name>
<sequence>MKYFVTGAAGFIGSFVCKKLLEEGHSVVGFDSINDYYRVDLKQDRLSMLSSLPESQIEGRWTFHHARLEDQASLDEIFSRNAFDRVIHLAAQAGVRYSIENPGAYCDSNLRGFLNVLEACRNHRIPHLAFASSSSVYGMNRKAPFSEQDPVDHPVSLYAATKRANELMAHTYAHLYGLPVTGMRFFTVYGPMGRPDMAYFKFADAILKNQTIDVYNNGDLLRDFTYIDDVVKAVCLIADRPAPADKSFDAEHPRPDSSSAPYRIYNIGNSNPEKLETFIGLLEKSLGKTAQKNYLPMQAGDVYMTSADTTALLNDFGWAPSTPLETGLVRFARWYKEKQPWLQ</sequence>